<evidence type="ECO:0000256" key="4">
    <source>
        <dbReference type="ARBA" id="ARBA00005189"/>
    </source>
</evidence>
<comment type="subcellular location">
    <subcellularLocation>
        <location evidence="2">Cell membrane</location>
        <topology evidence="2">Multi-pass membrane protein</topology>
    </subcellularLocation>
</comment>
<name>A0ABY4U379_9SPHN</name>
<feature type="transmembrane region" description="Helical" evidence="19">
    <location>
        <begin position="42"/>
        <end position="75"/>
    </location>
</feature>
<dbReference type="PROSITE" id="PS01315">
    <property type="entry name" value="CDS"/>
    <property type="match status" value="1"/>
</dbReference>
<comment type="similarity">
    <text evidence="5 18">Belongs to the CDS family.</text>
</comment>
<keyword evidence="8" id="KW-1003">Cell membrane</keyword>
<dbReference type="EMBL" id="CP098494">
    <property type="protein sequence ID" value="USA60211.1"/>
    <property type="molecule type" value="Genomic_DNA"/>
</dbReference>
<keyword evidence="10 18" id="KW-0808">Transferase</keyword>
<keyword evidence="13 19" id="KW-1133">Transmembrane helix</keyword>
<evidence type="ECO:0000256" key="17">
    <source>
        <dbReference type="ARBA" id="ARBA00023264"/>
    </source>
</evidence>
<evidence type="ECO:0000256" key="5">
    <source>
        <dbReference type="ARBA" id="ARBA00010185"/>
    </source>
</evidence>
<dbReference type="Proteomes" id="UP001056619">
    <property type="component" value="Chromosome"/>
</dbReference>
<gene>
    <name evidence="20" type="ORF">NCF85_08755</name>
</gene>
<sequence>MAGGEPQVELRKRDRMKATARRYVRVPLAVRTSDLPKRAASAAVMLAVAGGALWAGGIALTLFIVVVAAATYAELVRLVVRATVRPGWRIAGLILGAIYIGFAAYSLVIMPRFYLYLVIGSVIFTDTFAYFTGRTIGGPTIAPRISPSKTWAGLGGGMAGAALFGVILLQAIVPMSDSWHLGIDAYPWSSLAAIAIGAIAAIAAQSGDFLESWLKRKAHMKDSSNLIPGHGGVFDRTDGMLPVAVVVGLLVTGIA</sequence>
<evidence type="ECO:0000313" key="20">
    <source>
        <dbReference type="EMBL" id="USA60211.1"/>
    </source>
</evidence>
<dbReference type="RefSeq" id="WP_301641361.1">
    <property type="nucleotide sequence ID" value="NZ_CP098494.1"/>
</dbReference>
<evidence type="ECO:0000256" key="8">
    <source>
        <dbReference type="ARBA" id="ARBA00022475"/>
    </source>
</evidence>
<comment type="catalytic activity">
    <reaction evidence="1 18">
        <text>a 1,2-diacyl-sn-glycero-3-phosphate + CTP + H(+) = a CDP-1,2-diacyl-sn-glycerol + diphosphate</text>
        <dbReference type="Rhea" id="RHEA:16229"/>
        <dbReference type="ChEBI" id="CHEBI:15378"/>
        <dbReference type="ChEBI" id="CHEBI:33019"/>
        <dbReference type="ChEBI" id="CHEBI:37563"/>
        <dbReference type="ChEBI" id="CHEBI:58332"/>
        <dbReference type="ChEBI" id="CHEBI:58608"/>
        <dbReference type="EC" id="2.7.7.41"/>
    </reaction>
</comment>
<keyword evidence="16" id="KW-0594">Phospholipid biosynthesis</keyword>
<evidence type="ECO:0000256" key="14">
    <source>
        <dbReference type="ARBA" id="ARBA00023098"/>
    </source>
</evidence>
<evidence type="ECO:0000256" key="11">
    <source>
        <dbReference type="ARBA" id="ARBA00022692"/>
    </source>
</evidence>
<dbReference type="PANTHER" id="PTHR46382:SF1">
    <property type="entry name" value="PHOSPHATIDATE CYTIDYLYLTRANSFERASE"/>
    <property type="match status" value="1"/>
</dbReference>
<evidence type="ECO:0000256" key="2">
    <source>
        <dbReference type="ARBA" id="ARBA00004651"/>
    </source>
</evidence>
<evidence type="ECO:0000256" key="6">
    <source>
        <dbReference type="ARBA" id="ARBA00012487"/>
    </source>
</evidence>
<organism evidence="20 21">
    <name type="scientific">Qipengyuania citrea</name>
    <dbReference type="NCBI Taxonomy" id="225971"/>
    <lineage>
        <taxon>Bacteria</taxon>
        <taxon>Pseudomonadati</taxon>
        <taxon>Pseudomonadota</taxon>
        <taxon>Alphaproteobacteria</taxon>
        <taxon>Sphingomonadales</taxon>
        <taxon>Erythrobacteraceae</taxon>
        <taxon>Qipengyuania</taxon>
    </lineage>
</organism>
<dbReference type="GO" id="GO:0016779">
    <property type="term" value="F:nucleotidyltransferase activity"/>
    <property type="evidence" value="ECO:0007669"/>
    <property type="project" value="UniProtKB-KW"/>
</dbReference>
<evidence type="ECO:0000256" key="15">
    <source>
        <dbReference type="ARBA" id="ARBA00023136"/>
    </source>
</evidence>
<evidence type="ECO:0000256" key="16">
    <source>
        <dbReference type="ARBA" id="ARBA00023209"/>
    </source>
</evidence>
<feature type="transmembrane region" description="Helical" evidence="19">
    <location>
        <begin position="113"/>
        <end position="131"/>
    </location>
</feature>
<keyword evidence="17" id="KW-1208">Phospholipid metabolism</keyword>
<evidence type="ECO:0000256" key="9">
    <source>
        <dbReference type="ARBA" id="ARBA00022516"/>
    </source>
</evidence>
<feature type="transmembrane region" description="Helical" evidence="19">
    <location>
        <begin position="151"/>
        <end position="173"/>
    </location>
</feature>
<comment type="pathway">
    <text evidence="4">Lipid metabolism.</text>
</comment>
<evidence type="ECO:0000256" key="13">
    <source>
        <dbReference type="ARBA" id="ARBA00022989"/>
    </source>
</evidence>
<keyword evidence="21" id="KW-1185">Reference proteome</keyword>
<keyword evidence="9" id="KW-0444">Lipid biosynthesis</keyword>
<evidence type="ECO:0000256" key="12">
    <source>
        <dbReference type="ARBA" id="ARBA00022695"/>
    </source>
</evidence>
<keyword evidence="11 18" id="KW-0812">Transmembrane</keyword>
<proteinExistence type="inferred from homology"/>
<keyword evidence="15 19" id="KW-0472">Membrane</keyword>
<evidence type="ECO:0000256" key="18">
    <source>
        <dbReference type="RuleBase" id="RU003938"/>
    </source>
</evidence>
<dbReference type="InterPro" id="IPR000374">
    <property type="entry name" value="PC_trans"/>
</dbReference>
<reference evidence="20 21" key="1">
    <citation type="submission" date="2022-06" db="EMBL/GenBank/DDBJ databases">
        <authorList>
            <person name="Liu G."/>
        </authorList>
    </citation>
    <scope>NUCLEOTIDE SEQUENCE [LARGE SCALE GENOMIC DNA]</scope>
    <source>
        <strain evidence="20 21">E4</strain>
    </source>
</reference>
<accession>A0ABY4U379</accession>
<protein>
    <recommendedName>
        <fullName evidence="7 18">Phosphatidate cytidylyltransferase</fullName>
        <ecNumber evidence="6 18">2.7.7.41</ecNumber>
    </recommendedName>
</protein>
<dbReference type="Pfam" id="PF01148">
    <property type="entry name" value="CTP_transf_1"/>
    <property type="match status" value="1"/>
</dbReference>
<dbReference type="PANTHER" id="PTHR46382">
    <property type="entry name" value="PHOSPHATIDATE CYTIDYLYLTRANSFERASE"/>
    <property type="match status" value="1"/>
</dbReference>
<evidence type="ECO:0000313" key="21">
    <source>
        <dbReference type="Proteomes" id="UP001056619"/>
    </source>
</evidence>
<feature type="transmembrane region" description="Helical" evidence="19">
    <location>
        <begin position="185"/>
        <end position="210"/>
    </location>
</feature>
<keyword evidence="12 18" id="KW-0548">Nucleotidyltransferase</keyword>
<evidence type="ECO:0000256" key="10">
    <source>
        <dbReference type="ARBA" id="ARBA00022679"/>
    </source>
</evidence>
<feature type="transmembrane region" description="Helical" evidence="19">
    <location>
        <begin position="87"/>
        <end position="107"/>
    </location>
</feature>
<evidence type="ECO:0000256" key="7">
    <source>
        <dbReference type="ARBA" id="ARBA00019373"/>
    </source>
</evidence>
<evidence type="ECO:0000256" key="19">
    <source>
        <dbReference type="SAM" id="Phobius"/>
    </source>
</evidence>
<evidence type="ECO:0000256" key="3">
    <source>
        <dbReference type="ARBA" id="ARBA00005119"/>
    </source>
</evidence>
<evidence type="ECO:0000256" key="1">
    <source>
        <dbReference type="ARBA" id="ARBA00001698"/>
    </source>
</evidence>
<dbReference type="EC" id="2.7.7.41" evidence="6 18"/>
<keyword evidence="14" id="KW-0443">Lipid metabolism</keyword>
<comment type="pathway">
    <text evidence="3 18">Phospholipid metabolism; CDP-diacylglycerol biosynthesis; CDP-diacylglycerol from sn-glycerol 3-phosphate: step 3/3.</text>
</comment>